<accession>A0ABY1C2B3</accession>
<evidence type="ECO:0000313" key="2">
    <source>
        <dbReference type="EMBL" id="SET56340.1"/>
    </source>
</evidence>
<proteinExistence type="predicted"/>
<dbReference type="EMBL" id="LT630003">
    <property type="protein sequence ID" value="SET56340.1"/>
    <property type="molecule type" value="Genomic_DNA"/>
</dbReference>
<name>A0ABY1C2B3_9FIRM</name>
<feature type="signal peptide" evidence="1">
    <location>
        <begin position="1"/>
        <end position="24"/>
    </location>
</feature>
<keyword evidence="1" id="KW-0732">Signal</keyword>
<dbReference type="RefSeq" id="WP_100041396.1">
    <property type="nucleotide sequence ID" value="NZ_LT630003.1"/>
</dbReference>
<sequence>MKSKIATIVLAGMMAVNAYITALAGIPSTNGLTQNADVFMAELERAIESSPILDISNYDVSITGKTARNIRSSNGQIVLRNVDEIVRFLEQQELDQKKFYESVETITENNKARAAGDVTKTIKYTRSLITKYVLSAKVKVNKNTGIISKVSSPKLTMTGGLGVKIEDQTYYTDIIDQKAAYVECEYTNVSEIKIPGVTDIEIQRKGYRTYMHYRYDTVYDTGNEAL</sequence>
<keyword evidence="3" id="KW-1185">Reference proteome</keyword>
<evidence type="ECO:0000256" key="1">
    <source>
        <dbReference type="SAM" id="SignalP"/>
    </source>
</evidence>
<organism evidence="2 3">
    <name type="scientific">Lacrimispora sphenoides JCM 1415</name>
    <dbReference type="NCBI Taxonomy" id="1297793"/>
    <lineage>
        <taxon>Bacteria</taxon>
        <taxon>Bacillati</taxon>
        <taxon>Bacillota</taxon>
        <taxon>Clostridia</taxon>
        <taxon>Lachnospirales</taxon>
        <taxon>Lachnospiraceae</taxon>
        <taxon>Lacrimispora</taxon>
    </lineage>
</organism>
<evidence type="ECO:0000313" key="3">
    <source>
        <dbReference type="Proteomes" id="UP000198970"/>
    </source>
</evidence>
<gene>
    <name evidence="2" type="ORF">SAMN02745906_0384</name>
</gene>
<dbReference type="Proteomes" id="UP000198970">
    <property type="component" value="Chromosome I"/>
</dbReference>
<feature type="chain" id="PRO_5045777856" evidence="1">
    <location>
        <begin position="25"/>
        <end position="226"/>
    </location>
</feature>
<protein>
    <submittedName>
        <fullName evidence="2">Uncharacterized protein</fullName>
    </submittedName>
</protein>
<reference evidence="2 3" key="1">
    <citation type="submission" date="2016-10" db="EMBL/GenBank/DDBJ databases">
        <authorList>
            <person name="Varghese N."/>
            <person name="Submissions S."/>
        </authorList>
    </citation>
    <scope>NUCLEOTIDE SEQUENCE [LARGE SCALE GENOMIC DNA]</scope>
    <source>
        <strain evidence="2 3">ATCC 19403</strain>
    </source>
</reference>